<dbReference type="RefSeq" id="WP_344731016.1">
    <property type="nucleotide sequence ID" value="NZ_BAABBI010000007.1"/>
</dbReference>
<evidence type="ECO:0000313" key="2">
    <source>
        <dbReference type="EMBL" id="GAA3792175.1"/>
    </source>
</evidence>
<gene>
    <name evidence="2" type="ORF">GCM10022271_25650</name>
</gene>
<proteinExistence type="predicted"/>
<dbReference type="InterPro" id="IPR046111">
    <property type="entry name" value="DUF6048"/>
</dbReference>
<evidence type="ECO:0000313" key="3">
    <source>
        <dbReference type="Proteomes" id="UP001501456"/>
    </source>
</evidence>
<dbReference type="Proteomes" id="UP001501456">
    <property type="component" value="Unassembled WGS sequence"/>
</dbReference>
<protein>
    <submittedName>
        <fullName evidence="2">DUF6048 family protein</fullName>
    </submittedName>
</protein>
<feature type="signal peptide" evidence="1">
    <location>
        <begin position="1"/>
        <end position="24"/>
    </location>
</feature>
<reference evidence="3" key="1">
    <citation type="journal article" date="2019" name="Int. J. Syst. Evol. Microbiol.">
        <title>The Global Catalogue of Microorganisms (GCM) 10K type strain sequencing project: providing services to taxonomists for standard genome sequencing and annotation.</title>
        <authorList>
            <consortium name="The Broad Institute Genomics Platform"/>
            <consortium name="The Broad Institute Genome Sequencing Center for Infectious Disease"/>
            <person name="Wu L."/>
            <person name="Ma J."/>
        </authorList>
    </citation>
    <scope>NUCLEOTIDE SEQUENCE [LARGE SCALE GENOMIC DNA]</scope>
    <source>
        <strain evidence="3">JCM 17525</strain>
    </source>
</reference>
<keyword evidence="1" id="KW-0732">Signal</keyword>
<name>A0ABP7HEA1_9FLAO</name>
<organism evidence="2 3">
    <name type="scientific">Corallibacter vietnamensis</name>
    <dbReference type="NCBI Taxonomy" id="904130"/>
    <lineage>
        <taxon>Bacteria</taxon>
        <taxon>Pseudomonadati</taxon>
        <taxon>Bacteroidota</taxon>
        <taxon>Flavobacteriia</taxon>
        <taxon>Flavobacteriales</taxon>
        <taxon>Flavobacteriaceae</taxon>
        <taxon>Corallibacter</taxon>
    </lineage>
</organism>
<feature type="chain" id="PRO_5045674323" evidence="1">
    <location>
        <begin position="25"/>
        <end position="246"/>
    </location>
</feature>
<sequence length="246" mass="28097">MNYQYITKFTINITIALFSLTALSQNDSIPSETVTETVADSIKHKQKYGLRLGGDVSKLIRSFIDDDYKGFEINGDFRITKRWYLAGEIGTEEKTTKNDYLTATASGTYFKAGADYNAYDNWYGMHNMIYGGFRVAASTFSQTRDSFSSYSQDQYWSPQYSSTISEKFSGLSAIWLEFIAGLKVEVLRNLYLGANIQFKYVVSQDQPDNFENLYIPGYNKTYDSGKFGFGYGYNISYLIPIFKKNK</sequence>
<dbReference type="EMBL" id="BAABBI010000007">
    <property type="protein sequence ID" value="GAA3792175.1"/>
    <property type="molecule type" value="Genomic_DNA"/>
</dbReference>
<dbReference type="Pfam" id="PF19515">
    <property type="entry name" value="DUF6048"/>
    <property type="match status" value="1"/>
</dbReference>
<accession>A0ABP7HEA1</accession>
<keyword evidence="3" id="KW-1185">Reference proteome</keyword>
<evidence type="ECO:0000256" key="1">
    <source>
        <dbReference type="SAM" id="SignalP"/>
    </source>
</evidence>
<comment type="caution">
    <text evidence="2">The sequence shown here is derived from an EMBL/GenBank/DDBJ whole genome shotgun (WGS) entry which is preliminary data.</text>
</comment>